<reference evidence="3" key="1">
    <citation type="submission" date="2016-06" db="UniProtKB">
        <authorList>
            <consortium name="WormBaseParasite"/>
        </authorList>
    </citation>
    <scope>IDENTIFICATION</scope>
</reference>
<proteinExistence type="predicted"/>
<dbReference type="WBParaSite" id="OFLC_0001518301-mRNA-1">
    <property type="protein sequence ID" value="OFLC_0001518301-mRNA-1"/>
    <property type="gene ID" value="OFLC_0001518301"/>
</dbReference>
<name>A0A183I610_9BILA</name>
<evidence type="ECO:0000313" key="2">
    <source>
        <dbReference type="Proteomes" id="UP000267606"/>
    </source>
</evidence>
<dbReference type="AlphaFoldDB" id="A0A183I610"/>
<evidence type="ECO:0000313" key="3">
    <source>
        <dbReference type="WBParaSite" id="OFLC_0001518301-mRNA-1"/>
    </source>
</evidence>
<dbReference type="EMBL" id="UZAJ01041712">
    <property type="protein sequence ID" value="VDP20681.1"/>
    <property type="molecule type" value="Genomic_DNA"/>
</dbReference>
<protein>
    <submittedName>
        <fullName evidence="3">BTB domain-containing protein</fullName>
    </submittedName>
</protein>
<gene>
    <name evidence="1" type="ORF">OFLC_LOCUS15172</name>
</gene>
<organism evidence="3">
    <name type="scientific">Onchocerca flexuosa</name>
    <dbReference type="NCBI Taxonomy" id="387005"/>
    <lineage>
        <taxon>Eukaryota</taxon>
        <taxon>Metazoa</taxon>
        <taxon>Ecdysozoa</taxon>
        <taxon>Nematoda</taxon>
        <taxon>Chromadorea</taxon>
        <taxon>Rhabditida</taxon>
        <taxon>Spirurina</taxon>
        <taxon>Spiruromorpha</taxon>
        <taxon>Filarioidea</taxon>
        <taxon>Onchocercidae</taxon>
        <taxon>Onchocerca</taxon>
    </lineage>
</organism>
<accession>A0A183I610</accession>
<evidence type="ECO:0000313" key="1">
    <source>
        <dbReference type="EMBL" id="VDP20681.1"/>
    </source>
</evidence>
<sequence>MADYFGMKPVIEKCEEVIIKQANTLESIKLFQIACAVAEHDRYSPTMTLLIDKLSTMKREELSKLRFSQASDIFKMFSLLDLVPGDVVADVFAAKMKRREMKRKKWCCFL</sequence>
<dbReference type="Proteomes" id="UP000267606">
    <property type="component" value="Unassembled WGS sequence"/>
</dbReference>
<keyword evidence="2" id="KW-1185">Reference proteome</keyword>
<reference evidence="1 2" key="2">
    <citation type="submission" date="2018-11" db="EMBL/GenBank/DDBJ databases">
        <authorList>
            <consortium name="Pathogen Informatics"/>
        </authorList>
    </citation>
    <scope>NUCLEOTIDE SEQUENCE [LARGE SCALE GENOMIC DNA]</scope>
</reference>